<gene>
    <name evidence="1" type="ORF">NG792_07840</name>
</gene>
<dbReference type="EMBL" id="JAMXFA010000008">
    <property type="protein sequence ID" value="MCT7977612.1"/>
    <property type="molecule type" value="Genomic_DNA"/>
</dbReference>
<proteinExistence type="predicted"/>
<accession>A0ABT2N4V6</accession>
<reference evidence="1 2" key="1">
    <citation type="journal article" date="2022" name="Front. Microbiol.">
        <title>High genomic differentiation and limited gene flow indicate recent cryptic speciation within the genus Laspinema (cyanobacteria).</title>
        <authorList>
            <person name="Stanojkovic A."/>
            <person name="Skoupy S."/>
            <person name="Skaloud P."/>
            <person name="Dvorak P."/>
        </authorList>
    </citation>
    <scope>NUCLEOTIDE SEQUENCE [LARGE SCALE GENOMIC DNA]</scope>
    <source>
        <strain evidence="1 2">D3b</strain>
    </source>
</reference>
<evidence type="ECO:0000313" key="1">
    <source>
        <dbReference type="EMBL" id="MCT7977612.1"/>
    </source>
</evidence>
<evidence type="ECO:0000313" key="2">
    <source>
        <dbReference type="Proteomes" id="UP001525961"/>
    </source>
</evidence>
<organism evidence="1 2">
    <name type="scientific">Laspinema olomoucense D3b</name>
    <dbReference type="NCBI Taxonomy" id="2953688"/>
    <lineage>
        <taxon>Bacteria</taxon>
        <taxon>Bacillati</taxon>
        <taxon>Cyanobacteriota</taxon>
        <taxon>Cyanophyceae</taxon>
        <taxon>Oscillatoriophycideae</taxon>
        <taxon>Oscillatoriales</taxon>
        <taxon>Laspinemataceae</taxon>
        <taxon>Laspinema</taxon>
        <taxon>Laspinema olomoucense</taxon>
    </lineage>
</organism>
<dbReference type="Proteomes" id="UP001525961">
    <property type="component" value="Unassembled WGS sequence"/>
</dbReference>
<comment type="caution">
    <text evidence="1">The sequence shown here is derived from an EMBL/GenBank/DDBJ whole genome shotgun (WGS) entry which is preliminary data.</text>
</comment>
<protein>
    <submittedName>
        <fullName evidence="1">Uncharacterized protein</fullName>
    </submittedName>
</protein>
<dbReference type="RefSeq" id="WP_261235073.1">
    <property type="nucleotide sequence ID" value="NZ_JAMXFA010000008.1"/>
</dbReference>
<name>A0ABT2N4V6_9CYAN</name>
<sequence>METQWYLCKIDAYPEPEGNRLRKTDNLSVEHPDIFFSEISALLSNNLIEANQKGEGEWYVWLPIIPRPGDTLQFASWQVEVSKVILLTDWHSKTGIQKGTFVSAEIKIRDDVVTGLLDSQFSIETKGSTSHYKWENYTRRGNDLQYYAWELRHPEYCLENRQLDQKTYYCWHTRIRPVTGDFINVHNKRWQVKSVELASSNASVDGYLELLSCN</sequence>
<keyword evidence="2" id="KW-1185">Reference proteome</keyword>